<keyword evidence="1" id="KW-0732">Signal</keyword>
<dbReference type="EMBL" id="JACHBX010000004">
    <property type="protein sequence ID" value="MBB6135763.1"/>
    <property type="molecule type" value="Genomic_DNA"/>
</dbReference>
<dbReference type="Proteomes" id="UP000540787">
    <property type="component" value="Unassembled WGS sequence"/>
</dbReference>
<evidence type="ECO:0008006" key="4">
    <source>
        <dbReference type="Google" id="ProtNLM"/>
    </source>
</evidence>
<evidence type="ECO:0000313" key="3">
    <source>
        <dbReference type="Proteomes" id="UP000540787"/>
    </source>
</evidence>
<organism evidence="2 3">
    <name type="scientific">Massilia aurea</name>
    <dbReference type="NCBI Taxonomy" id="373040"/>
    <lineage>
        <taxon>Bacteria</taxon>
        <taxon>Pseudomonadati</taxon>
        <taxon>Pseudomonadota</taxon>
        <taxon>Betaproteobacteria</taxon>
        <taxon>Burkholderiales</taxon>
        <taxon>Oxalobacteraceae</taxon>
        <taxon>Telluria group</taxon>
        <taxon>Massilia</taxon>
    </lineage>
</organism>
<comment type="caution">
    <text evidence="2">The sequence shown here is derived from an EMBL/GenBank/DDBJ whole genome shotgun (WGS) entry which is preliminary data.</text>
</comment>
<feature type="chain" id="PRO_5031458059" description="Tetratricopeptide repeat protein" evidence="1">
    <location>
        <begin position="30"/>
        <end position="424"/>
    </location>
</feature>
<evidence type="ECO:0000256" key="1">
    <source>
        <dbReference type="SAM" id="SignalP"/>
    </source>
</evidence>
<dbReference type="Gene3D" id="1.25.40.10">
    <property type="entry name" value="Tetratricopeptide repeat domain"/>
    <property type="match status" value="1"/>
</dbReference>
<evidence type="ECO:0000313" key="2">
    <source>
        <dbReference type="EMBL" id="MBB6135763.1"/>
    </source>
</evidence>
<feature type="signal peptide" evidence="1">
    <location>
        <begin position="1"/>
        <end position="29"/>
    </location>
</feature>
<keyword evidence="3" id="KW-1185">Reference proteome</keyword>
<protein>
    <recommendedName>
        <fullName evidence="4">Tetratricopeptide repeat protein</fullName>
    </recommendedName>
</protein>
<accession>A0A7X0CG36</accession>
<dbReference type="SUPFAM" id="SSF48452">
    <property type="entry name" value="TPR-like"/>
    <property type="match status" value="1"/>
</dbReference>
<proteinExistence type="predicted"/>
<reference evidence="2 3" key="1">
    <citation type="submission" date="2020-08" db="EMBL/GenBank/DDBJ databases">
        <title>The Agave Microbiome: Exploring the role of microbial communities in plant adaptations to desert environments.</title>
        <authorList>
            <person name="Partida-Martinez L.P."/>
        </authorList>
    </citation>
    <scope>NUCLEOTIDE SEQUENCE [LARGE SCALE GENOMIC DNA]</scope>
    <source>
        <strain evidence="2 3">AT3.2</strain>
    </source>
</reference>
<sequence>MNPVRALAAPLLLLSLFLTLPLAPGTALAQSVPDAPSVALTPEEQLYQQALQSLAEGRKGDASQQMSRLVKMVPQHAGAWLDLALIQCSLGQADEAERLFANVETRFNPAREILELIAEARDTGCMAWAPSSSGTISVSRGIDDNVNQGASNSSFIIEGPDGSVELPLLDDFLPKRDGYTQMSADYVRDLTANGTLGFLQFQGRRYDSMRRYDTASLYAGIESPWRFGRWLVRTTGALGVSGMGGHLYQRQAQAQLRVTPPLPLPPRTQLHLIGAATHIDYATLDTFNSDMFELRALLSHYTGSFSANATVGLMSDRARADRPGENRHGNYVSLTLRQPIGLKTVAELAYTRQTWDSASAYSPELLIDQVRAQRTQVLRASLTYPIAKRQNVVLEARAVRNRENISIFQYNNRQIQLSWQWLYP</sequence>
<dbReference type="RefSeq" id="WP_183556405.1">
    <property type="nucleotide sequence ID" value="NZ_JACHBX010000004.1"/>
</dbReference>
<name>A0A7X0CG36_9BURK</name>
<dbReference type="InterPro" id="IPR011990">
    <property type="entry name" value="TPR-like_helical_dom_sf"/>
</dbReference>
<gene>
    <name evidence="2" type="ORF">HD842_003930</name>
</gene>
<dbReference type="AlphaFoldDB" id="A0A7X0CG36"/>